<gene>
    <name evidence="2" type="ORF">Fmac_031955</name>
</gene>
<dbReference type="Gene3D" id="3.80.10.10">
    <property type="entry name" value="Ribonuclease Inhibitor"/>
    <property type="match status" value="3"/>
</dbReference>
<accession>A0ABD1L3J4</accession>
<evidence type="ECO:0000259" key="1">
    <source>
        <dbReference type="SMART" id="SM00256"/>
    </source>
</evidence>
<dbReference type="Pfam" id="PF25372">
    <property type="entry name" value="DUF7885"/>
    <property type="match status" value="2"/>
</dbReference>
<evidence type="ECO:0000313" key="2">
    <source>
        <dbReference type="EMBL" id="KAL2318079.1"/>
    </source>
</evidence>
<evidence type="ECO:0000313" key="3">
    <source>
        <dbReference type="Proteomes" id="UP001603857"/>
    </source>
</evidence>
<sequence length="643" mass="68534">MSKVLGFSGGDDFCPRGSIYANPKEASFFLPLGPQVDVYFPPRKRSRVNAPFVFDGEWFEQKQKTTIEALPDECLFEIFRRLPAGEDRSACACVSMRWLKLLSSICKDEICVNKSEEVKSEKEGDDVEFGGEGYLSRSLEGKKATDVRLAAIAVGTSSRGGLGKLSIRGSNMVRGVTSFGLKAVARGCPSLKVLSLWNVAAVGDEGLIEIANGCHQLEKLDLCKCPSISDKALIAIAKNCQNLTELSLESCPNIGNEGLRAIGKFCSDLRSISIKDCTGVSDQGIAGLFSSASLVLTKVKLQALTISDLSLAVIGHYGKSITDIVLNCLPNVSEKGFWVMGNGNGLQKLKCLTIASCRGVTDIGLEAVGKGSPNLKTAHLHKCAFLSDNGLISFAKAASSLESLRLEECHRITQFGFFGVLINCGAKLKAMSLMSCYGFKDLNLSLPTVSPCESLRSLSICNCPGFGNASLSVLGKLCPQLQHVELSGLVAVTDAGLLPLLESSEAGLVKVNLSGCTNITDKVVSSLANLHGWTLENLNLDGCKNISDASLMAIAENCALLCDLDVSKCTITDAGIAALAHAEQINLQILSLSGCTLVSDRSLPALRKLGHTLLGLNIQHCNAINSSTVEELVELLWRCDILS</sequence>
<dbReference type="FunFam" id="3.80.10.10:FF:000473">
    <property type="entry name" value="EIN3-binding F-box protein 1"/>
    <property type="match status" value="1"/>
</dbReference>
<name>A0ABD1L3J4_9FABA</name>
<dbReference type="SUPFAM" id="SSF81383">
    <property type="entry name" value="F-box domain"/>
    <property type="match status" value="1"/>
</dbReference>
<dbReference type="InterPro" id="IPR006553">
    <property type="entry name" value="Leu-rich_rpt_Cys-con_subtyp"/>
</dbReference>
<dbReference type="CDD" id="cd22159">
    <property type="entry name" value="F-box_AtTIR1-like"/>
    <property type="match status" value="1"/>
</dbReference>
<protein>
    <recommendedName>
        <fullName evidence="1">F-box domain-containing protein</fullName>
    </recommendedName>
</protein>
<dbReference type="EMBL" id="JBGMDY010000011">
    <property type="protein sequence ID" value="KAL2318079.1"/>
    <property type="molecule type" value="Genomic_DNA"/>
</dbReference>
<dbReference type="FunFam" id="3.80.10.10:FF:000451">
    <property type="entry name" value="EIN3-binding F-box protein 1"/>
    <property type="match status" value="1"/>
</dbReference>
<dbReference type="PANTHER" id="PTHR13318">
    <property type="entry name" value="PARTNER OF PAIRED, ISOFORM B-RELATED"/>
    <property type="match status" value="1"/>
</dbReference>
<organism evidence="2 3">
    <name type="scientific">Flemingia macrophylla</name>
    <dbReference type="NCBI Taxonomy" id="520843"/>
    <lineage>
        <taxon>Eukaryota</taxon>
        <taxon>Viridiplantae</taxon>
        <taxon>Streptophyta</taxon>
        <taxon>Embryophyta</taxon>
        <taxon>Tracheophyta</taxon>
        <taxon>Spermatophyta</taxon>
        <taxon>Magnoliopsida</taxon>
        <taxon>eudicotyledons</taxon>
        <taxon>Gunneridae</taxon>
        <taxon>Pentapetalae</taxon>
        <taxon>rosids</taxon>
        <taxon>fabids</taxon>
        <taxon>Fabales</taxon>
        <taxon>Fabaceae</taxon>
        <taxon>Papilionoideae</taxon>
        <taxon>50 kb inversion clade</taxon>
        <taxon>NPAAA clade</taxon>
        <taxon>indigoferoid/millettioid clade</taxon>
        <taxon>Phaseoleae</taxon>
        <taxon>Flemingia</taxon>
    </lineage>
</organism>
<dbReference type="FunFam" id="1.20.1280.50:FF:000077">
    <property type="entry name" value="EIN3-binding F-box protein 1"/>
    <property type="match status" value="1"/>
</dbReference>
<dbReference type="SMART" id="SM00256">
    <property type="entry name" value="FBOX"/>
    <property type="match status" value="1"/>
</dbReference>
<dbReference type="Pfam" id="PF00646">
    <property type="entry name" value="F-box"/>
    <property type="match status" value="1"/>
</dbReference>
<reference evidence="2 3" key="1">
    <citation type="submission" date="2024-08" db="EMBL/GenBank/DDBJ databases">
        <title>Insights into the chromosomal genome structure of Flemingia macrophylla.</title>
        <authorList>
            <person name="Ding Y."/>
            <person name="Zhao Y."/>
            <person name="Bi W."/>
            <person name="Wu M."/>
            <person name="Zhao G."/>
            <person name="Gong Y."/>
            <person name="Li W."/>
            <person name="Zhang P."/>
        </authorList>
    </citation>
    <scope>NUCLEOTIDE SEQUENCE [LARGE SCALE GENOMIC DNA]</scope>
    <source>
        <strain evidence="2">DYQJB</strain>
        <tissue evidence="2">Leaf</tissue>
    </source>
</reference>
<dbReference type="FunFam" id="3.80.10.10:FF:000214">
    <property type="entry name" value="EIN3-binding F-box protein 1"/>
    <property type="match status" value="1"/>
</dbReference>
<dbReference type="InterPro" id="IPR036047">
    <property type="entry name" value="F-box-like_dom_sf"/>
</dbReference>
<proteinExistence type="predicted"/>
<dbReference type="InterPro" id="IPR057207">
    <property type="entry name" value="FBXL15_LRR"/>
</dbReference>
<dbReference type="SUPFAM" id="SSF52047">
    <property type="entry name" value="RNI-like"/>
    <property type="match status" value="2"/>
</dbReference>
<feature type="domain" description="F-box" evidence="1">
    <location>
        <begin position="70"/>
        <end position="111"/>
    </location>
</feature>
<dbReference type="AlphaFoldDB" id="A0ABD1L3J4"/>
<comment type="caution">
    <text evidence="2">The sequence shown here is derived from an EMBL/GenBank/DDBJ whole genome shotgun (WGS) entry which is preliminary data.</text>
</comment>
<dbReference type="Proteomes" id="UP001603857">
    <property type="component" value="Unassembled WGS sequence"/>
</dbReference>
<dbReference type="InterPro" id="IPR001810">
    <property type="entry name" value="F-box_dom"/>
</dbReference>
<dbReference type="SMART" id="SM00367">
    <property type="entry name" value="LRR_CC"/>
    <property type="match status" value="13"/>
</dbReference>
<dbReference type="PANTHER" id="PTHR13318:SF105">
    <property type="entry name" value="F-BOX_LRR-REPEAT PROTEIN 3"/>
    <property type="match status" value="1"/>
</dbReference>
<keyword evidence="3" id="KW-1185">Reference proteome</keyword>
<dbReference type="InterPro" id="IPR032675">
    <property type="entry name" value="LRR_dom_sf"/>
</dbReference>
<dbReference type="Gene3D" id="1.20.1280.50">
    <property type="match status" value="1"/>
</dbReference>